<organism evidence="2 3">
    <name type="scientific">Tianweitania sediminis</name>
    <dbReference type="NCBI Taxonomy" id="1502156"/>
    <lineage>
        <taxon>Bacteria</taxon>
        <taxon>Pseudomonadati</taxon>
        <taxon>Pseudomonadota</taxon>
        <taxon>Alphaproteobacteria</taxon>
        <taxon>Hyphomicrobiales</taxon>
        <taxon>Phyllobacteriaceae</taxon>
        <taxon>Tianweitania</taxon>
    </lineage>
</organism>
<keyword evidence="1" id="KW-0812">Transmembrane</keyword>
<dbReference type="Pfam" id="PF10947">
    <property type="entry name" value="DUF2628"/>
    <property type="match status" value="1"/>
</dbReference>
<gene>
    <name evidence="2" type="ORF">J5Y06_02425</name>
</gene>
<proteinExistence type="predicted"/>
<accession>A0A8J7UH82</accession>
<dbReference type="AlphaFoldDB" id="A0A8J7UH82"/>
<name>A0A8J7UH82_9HYPH</name>
<dbReference type="EMBL" id="JAGIYY010000001">
    <property type="protein sequence ID" value="MBP0437508.1"/>
    <property type="molecule type" value="Genomic_DNA"/>
</dbReference>
<keyword evidence="1" id="KW-0472">Membrane</keyword>
<feature type="transmembrane region" description="Helical" evidence="1">
    <location>
        <begin position="47"/>
        <end position="64"/>
    </location>
</feature>
<evidence type="ECO:0000313" key="3">
    <source>
        <dbReference type="Proteomes" id="UP000666240"/>
    </source>
</evidence>
<dbReference type="RefSeq" id="WP_209333510.1">
    <property type="nucleotide sequence ID" value="NZ_JAGIYY010000001.1"/>
</dbReference>
<evidence type="ECO:0000256" key="1">
    <source>
        <dbReference type="SAM" id="Phobius"/>
    </source>
</evidence>
<protein>
    <submittedName>
        <fullName evidence="2">DUF2628 domain-containing protein</fullName>
    </submittedName>
</protein>
<reference evidence="2" key="1">
    <citation type="submission" date="2021-03" db="EMBL/GenBank/DDBJ databases">
        <title>Genome sequencing and assembly of Tianweitania sediminis.</title>
        <authorList>
            <person name="Chhetri G."/>
        </authorList>
    </citation>
    <scope>NUCLEOTIDE SEQUENCE</scope>
    <source>
        <strain evidence="2">Z8</strain>
    </source>
</reference>
<evidence type="ECO:0000313" key="2">
    <source>
        <dbReference type="EMBL" id="MBP0437508.1"/>
    </source>
</evidence>
<comment type="caution">
    <text evidence="2">The sequence shown here is derived from an EMBL/GenBank/DDBJ whole genome shotgun (WGS) entry which is preliminary data.</text>
</comment>
<keyword evidence="1" id="KW-1133">Transmembrane helix</keyword>
<feature type="transmembrane region" description="Helical" evidence="1">
    <location>
        <begin position="70"/>
        <end position="91"/>
    </location>
</feature>
<feature type="transmembrane region" description="Helical" evidence="1">
    <location>
        <begin position="20"/>
        <end position="40"/>
    </location>
</feature>
<sequence>MAIYVVMQPVDAGDAAEKAVLVRDGVHGLAFILPVVWLLLHRLWIEAAAAFALMLAAGALMSQVGGHPLLGSAMSLLIALYFGLEAPALWLNSLRRRGYVFWGTVEGADLAEAELRFAAASESESDLGVSAVGTLPDQEKLPTGPSARSSIRHSVGLVSYPWGK</sequence>
<dbReference type="InterPro" id="IPR024399">
    <property type="entry name" value="DUF2628"/>
</dbReference>
<dbReference type="Proteomes" id="UP000666240">
    <property type="component" value="Unassembled WGS sequence"/>
</dbReference>
<keyword evidence="3" id="KW-1185">Reference proteome</keyword>